<feature type="region of interest" description="Disordered" evidence="1">
    <location>
        <begin position="235"/>
        <end position="302"/>
    </location>
</feature>
<evidence type="ECO:0000256" key="1">
    <source>
        <dbReference type="SAM" id="MobiDB-lite"/>
    </source>
</evidence>
<evidence type="ECO:0000313" key="3">
    <source>
        <dbReference type="EMBL" id="VUC21435.1"/>
    </source>
</evidence>
<dbReference type="Proteomes" id="UP000766486">
    <property type="component" value="Unassembled WGS sequence"/>
</dbReference>
<comment type="caution">
    <text evidence="3">The sequence shown here is derived from an EMBL/GenBank/DDBJ whole genome shotgun (WGS) entry which is preliminary data.</text>
</comment>
<sequence>MGNIQFVFAAFFLCLWQLASAHYDLSPFPTIPVDGTITALPSLATTGAAALEERAEANTQCLAAIDLSRHLWLRANVMEWEWARRMLRQRRLSDLHNMPGEHINWRWSCQGLSYAYYSCAESRTTISVSMDTGPTGSVPSDSSLFSSLFSSAPTTSSFSSTARASSSSKTARTSSAGTGAPEPTTTGNDNTPGLGLESDLGANERTKAAVGSAILGGVLLGSFLLFSCFFNPPGSDDANEENQPSPPPSENAGLLVSGQEMHTPASTVSETRFYGQQPMLVESGREMHSPEAPKQEGRFYQQPVIYHPQVEYA</sequence>
<proteinExistence type="predicted"/>
<keyword evidence="2" id="KW-0732">Signal</keyword>
<protein>
    <recommendedName>
        <fullName evidence="5">SCP domain-containing protein</fullName>
    </recommendedName>
</protein>
<evidence type="ECO:0000313" key="4">
    <source>
        <dbReference type="Proteomes" id="UP000766486"/>
    </source>
</evidence>
<organism evidence="3 4">
    <name type="scientific">Bionectria ochroleuca</name>
    <name type="common">Gliocladium roseum</name>
    <dbReference type="NCBI Taxonomy" id="29856"/>
    <lineage>
        <taxon>Eukaryota</taxon>
        <taxon>Fungi</taxon>
        <taxon>Dikarya</taxon>
        <taxon>Ascomycota</taxon>
        <taxon>Pezizomycotina</taxon>
        <taxon>Sordariomycetes</taxon>
        <taxon>Hypocreomycetidae</taxon>
        <taxon>Hypocreales</taxon>
        <taxon>Bionectriaceae</taxon>
        <taxon>Clonostachys</taxon>
    </lineage>
</organism>
<feature type="signal peptide" evidence="2">
    <location>
        <begin position="1"/>
        <end position="21"/>
    </location>
</feature>
<evidence type="ECO:0008006" key="5">
    <source>
        <dbReference type="Google" id="ProtNLM"/>
    </source>
</evidence>
<keyword evidence="4" id="KW-1185">Reference proteome</keyword>
<feature type="compositionally biased region" description="Low complexity" evidence="1">
    <location>
        <begin position="152"/>
        <end position="187"/>
    </location>
</feature>
<name>A0ABY6TS25_BIOOC</name>
<feature type="compositionally biased region" description="Basic and acidic residues" evidence="1">
    <location>
        <begin position="283"/>
        <end position="297"/>
    </location>
</feature>
<feature type="chain" id="PRO_5046761945" description="SCP domain-containing protein" evidence="2">
    <location>
        <begin position="22"/>
        <end position="313"/>
    </location>
</feature>
<dbReference type="EMBL" id="CABFNS010000399">
    <property type="protein sequence ID" value="VUC21435.1"/>
    <property type="molecule type" value="Genomic_DNA"/>
</dbReference>
<gene>
    <name evidence="3" type="ORF">CLO192961_LOCUS55287</name>
</gene>
<reference evidence="3 4" key="1">
    <citation type="submission" date="2019-06" db="EMBL/GenBank/DDBJ databases">
        <authorList>
            <person name="Broberg M."/>
        </authorList>
    </citation>
    <scope>NUCLEOTIDE SEQUENCE [LARGE SCALE GENOMIC DNA]</scope>
</reference>
<feature type="region of interest" description="Disordered" evidence="1">
    <location>
        <begin position="152"/>
        <end position="199"/>
    </location>
</feature>
<evidence type="ECO:0000256" key="2">
    <source>
        <dbReference type="SAM" id="SignalP"/>
    </source>
</evidence>
<accession>A0ABY6TS25</accession>